<accession>A0A2G5B2F1</accession>
<evidence type="ECO:0000256" key="2">
    <source>
        <dbReference type="SAM" id="Phobius"/>
    </source>
</evidence>
<feature type="region of interest" description="Disordered" evidence="1">
    <location>
        <begin position="42"/>
        <end position="67"/>
    </location>
</feature>
<feature type="signal peptide" evidence="3">
    <location>
        <begin position="1"/>
        <end position="19"/>
    </location>
</feature>
<dbReference type="AlphaFoldDB" id="A0A2G5B2F1"/>
<evidence type="ECO:0000256" key="1">
    <source>
        <dbReference type="SAM" id="MobiDB-lite"/>
    </source>
</evidence>
<feature type="chain" id="PRO_5013700282" description="Mid2 domain-containing protein" evidence="3">
    <location>
        <begin position="20"/>
        <end position="228"/>
    </location>
</feature>
<evidence type="ECO:0000313" key="4">
    <source>
        <dbReference type="EMBL" id="PIA13186.1"/>
    </source>
</evidence>
<keyword evidence="2" id="KW-0812">Transmembrane</keyword>
<feature type="compositionally biased region" description="Basic and acidic residues" evidence="1">
    <location>
        <begin position="141"/>
        <end position="208"/>
    </location>
</feature>
<feature type="transmembrane region" description="Helical" evidence="2">
    <location>
        <begin position="77"/>
        <end position="100"/>
    </location>
</feature>
<keyword evidence="3" id="KW-0732">Signal</keyword>
<reference evidence="4 5" key="1">
    <citation type="journal article" date="2015" name="Genome Biol. Evol.">
        <title>Phylogenomic analyses indicate that early fungi evolved digesting cell walls of algal ancestors of land plants.</title>
        <authorList>
            <person name="Chang Y."/>
            <person name="Wang S."/>
            <person name="Sekimoto S."/>
            <person name="Aerts A.L."/>
            <person name="Choi C."/>
            <person name="Clum A."/>
            <person name="LaButti K.M."/>
            <person name="Lindquist E.A."/>
            <person name="Yee Ngan C."/>
            <person name="Ohm R.A."/>
            <person name="Salamov A.A."/>
            <person name="Grigoriev I.V."/>
            <person name="Spatafora J.W."/>
            <person name="Berbee M.L."/>
        </authorList>
    </citation>
    <scope>NUCLEOTIDE SEQUENCE [LARGE SCALE GENOMIC DNA]</scope>
    <source>
        <strain evidence="4 5">NRRL 1564</strain>
    </source>
</reference>
<evidence type="ECO:0008006" key="6">
    <source>
        <dbReference type="Google" id="ProtNLM"/>
    </source>
</evidence>
<evidence type="ECO:0000256" key="3">
    <source>
        <dbReference type="SAM" id="SignalP"/>
    </source>
</evidence>
<dbReference type="EMBL" id="KZ303544">
    <property type="protein sequence ID" value="PIA13186.1"/>
    <property type="molecule type" value="Genomic_DNA"/>
</dbReference>
<keyword evidence="2" id="KW-1133">Transmembrane helix</keyword>
<organism evidence="4 5">
    <name type="scientific">Coemansia reversa (strain ATCC 12441 / NRRL 1564)</name>
    <dbReference type="NCBI Taxonomy" id="763665"/>
    <lineage>
        <taxon>Eukaryota</taxon>
        <taxon>Fungi</taxon>
        <taxon>Fungi incertae sedis</taxon>
        <taxon>Zoopagomycota</taxon>
        <taxon>Kickxellomycotina</taxon>
        <taxon>Kickxellomycetes</taxon>
        <taxon>Kickxellales</taxon>
        <taxon>Kickxellaceae</taxon>
        <taxon>Coemansia</taxon>
    </lineage>
</organism>
<feature type="compositionally biased region" description="Basic and acidic residues" evidence="1">
    <location>
        <begin position="215"/>
        <end position="228"/>
    </location>
</feature>
<feature type="compositionally biased region" description="Acidic residues" evidence="1">
    <location>
        <begin position="46"/>
        <end position="60"/>
    </location>
</feature>
<evidence type="ECO:0000313" key="5">
    <source>
        <dbReference type="Proteomes" id="UP000242474"/>
    </source>
</evidence>
<feature type="region of interest" description="Disordered" evidence="1">
    <location>
        <begin position="109"/>
        <end position="228"/>
    </location>
</feature>
<dbReference type="OrthoDB" id="10487450at2759"/>
<name>A0A2G5B2F1_COERN</name>
<keyword evidence="2" id="KW-0472">Membrane</keyword>
<proteinExistence type="predicted"/>
<dbReference type="Proteomes" id="UP000242474">
    <property type="component" value="Unassembled WGS sequence"/>
</dbReference>
<protein>
    <recommendedName>
        <fullName evidence="6">Mid2 domain-containing protein</fullName>
    </recommendedName>
</protein>
<keyword evidence="5" id="KW-1185">Reference proteome</keyword>
<sequence length="228" mass="26227">MKVSLYSSVLLSLLPVVLGLPKPLPCGSENPLAERAPCLQRRAAADDDDKESSSDDDAGDGDSAGLFDENGKPNAGMIAGLAAGIILVVLILIGVGYFYCKKKKKEKNAEAMEGSDAEFGTGKEQQYEETGEHVYPGGRPEYARDERREEYERSRRQYDEYGRAYRQDDRYPRDREHRPSRREDERYHRQYREDQYRQGGGEKYDRRHYQSQQYGRDDRGRGYDGYNR</sequence>
<gene>
    <name evidence="4" type="ORF">COEREDRAFT_11682</name>
</gene>